<evidence type="ECO:0000256" key="6">
    <source>
        <dbReference type="PROSITE-ProRule" id="PRU00552"/>
    </source>
</evidence>
<comment type="similarity">
    <text evidence="7">Belongs to the DEAD box helicase family.</text>
</comment>
<sequence length="747" mass="81938">MRLPLFLQSAPLKGCASQSMRMPSDSVQLSVRRFPFFSTVRRLIRGGGTVTRYTGSMPPPRACARGEYRSEQAAQCGPPQQGRSRYFSSARGAPAAVFETDGRGTASTPHWNGNADPSPRSHAPLPVPEAYSGRALPPLYGSGDNYLHASSPIGALPAAQPCSNRRLSPHSEEADCASPSCVPCGPPPSQPPSGVRAWPCTHPGPPVQSRTSAYPSRSVPPYAHSDADPSVYGLSNRSGFSSPAPHGAGEAQRNNWDRTSFSRRSPSGQSLSRGGYSSNVMGSNLVEPRWEEERLAPIQKNFYVEHPAVASRSSEEVSAFFRANHLRVDGEAPLPKPVLSFEEAGFPSAIVKQLHKMHFAEPTPIQKIGWPVALSGRDMVGIAQTGSGKTLGFLLPGLVHARAQPALKPGDGPVVLVLAPTRELAMQIRHECVKFTDGLSLELQEKAPLGESTPPLRREFRTACVYGGVPRHAQASELTRGAEVLVATPGRLLDFLDLGTTNLKRVSYVVLDEADRMMDMGFEPQVRKIFSQIRPDRQTLLWSATWPREVRGLAGTFCRSQVVKLQVGSAELQANANVTQRVEVVSSGQLQQRLFSVLEELAGRKTLVFCETKRQCDQLCRELRYRRLRALAIHGDKEQRERDRILHDFRTGHCDILIATDVASRGLDIHDIQFVINYDVPKNIESYIHRIGRTGRGGSTGTAISFFQYDFFAPEKVNMAKKICEAMRSVGQDPPEELQRIECRTAA</sequence>
<protein>
    <recommendedName>
        <fullName evidence="1">RNA helicase</fullName>
        <ecNumber evidence="1">3.6.4.13</ecNumber>
    </recommendedName>
</protein>
<dbReference type="OrthoDB" id="196131at2759"/>
<feature type="short sequence motif" description="Q motif" evidence="6">
    <location>
        <begin position="339"/>
        <end position="367"/>
    </location>
</feature>
<dbReference type="Gene3D" id="3.40.50.300">
    <property type="entry name" value="P-loop containing nucleotide triphosphate hydrolases"/>
    <property type="match status" value="2"/>
</dbReference>
<keyword evidence="3 7" id="KW-0378">Hydrolase</keyword>
<feature type="domain" description="DEAD-box RNA helicase Q" evidence="11">
    <location>
        <begin position="339"/>
        <end position="367"/>
    </location>
</feature>
<evidence type="ECO:0000259" key="10">
    <source>
        <dbReference type="PROSITE" id="PS51194"/>
    </source>
</evidence>
<dbReference type="RefSeq" id="XP_067924065.1">
    <property type="nucleotide sequence ID" value="XM_068063951.1"/>
</dbReference>
<evidence type="ECO:0000256" key="7">
    <source>
        <dbReference type="RuleBase" id="RU000492"/>
    </source>
</evidence>
<dbReference type="PROSITE" id="PS51194">
    <property type="entry name" value="HELICASE_CTER"/>
    <property type="match status" value="1"/>
</dbReference>
<keyword evidence="4 7" id="KW-0347">Helicase</keyword>
<dbReference type="GO" id="GO:0003676">
    <property type="term" value="F:nucleic acid binding"/>
    <property type="evidence" value="ECO:0007669"/>
    <property type="project" value="InterPro"/>
</dbReference>
<dbReference type="FunFam" id="3.40.50.300:FF:000079">
    <property type="entry name" value="probable ATP-dependent RNA helicase DDX17"/>
    <property type="match status" value="1"/>
</dbReference>
<evidence type="ECO:0000313" key="12">
    <source>
        <dbReference type="EMBL" id="PHJ22388.1"/>
    </source>
</evidence>
<feature type="domain" description="Helicase ATP-binding" evidence="9">
    <location>
        <begin position="370"/>
        <end position="564"/>
    </location>
</feature>
<gene>
    <name evidence="12" type="ORF">CSUI_003756</name>
</gene>
<keyword evidence="13" id="KW-1185">Reference proteome</keyword>
<dbReference type="GO" id="GO:0016787">
    <property type="term" value="F:hydrolase activity"/>
    <property type="evidence" value="ECO:0007669"/>
    <property type="project" value="UniProtKB-KW"/>
</dbReference>
<evidence type="ECO:0000256" key="2">
    <source>
        <dbReference type="ARBA" id="ARBA00022741"/>
    </source>
</evidence>
<dbReference type="SMART" id="SM00487">
    <property type="entry name" value="DEXDc"/>
    <property type="match status" value="1"/>
</dbReference>
<dbReference type="InterPro" id="IPR001650">
    <property type="entry name" value="Helicase_C-like"/>
</dbReference>
<dbReference type="PANTHER" id="PTHR47958">
    <property type="entry name" value="ATP-DEPENDENT RNA HELICASE DBP3"/>
    <property type="match status" value="1"/>
</dbReference>
<dbReference type="CDD" id="cd18787">
    <property type="entry name" value="SF2_C_DEAD"/>
    <property type="match status" value="1"/>
</dbReference>
<name>A0A2C6L319_9APIC</name>
<evidence type="ECO:0000256" key="8">
    <source>
        <dbReference type="SAM" id="MobiDB-lite"/>
    </source>
</evidence>
<dbReference type="EMBL" id="MIGC01001698">
    <property type="protein sequence ID" value="PHJ22388.1"/>
    <property type="molecule type" value="Genomic_DNA"/>
</dbReference>
<reference evidence="12 13" key="1">
    <citation type="journal article" date="2017" name="Int. J. Parasitol.">
        <title>The genome of the protozoan parasite Cystoisospora suis and a reverse vaccinology approach to identify vaccine candidates.</title>
        <authorList>
            <person name="Palmieri N."/>
            <person name="Shrestha A."/>
            <person name="Ruttkowski B."/>
            <person name="Beck T."/>
            <person name="Vogl C."/>
            <person name="Tomley F."/>
            <person name="Blake D.P."/>
            <person name="Joachim A."/>
        </authorList>
    </citation>
    <scope>NUCLEOTIDE SEQUENCE [LARGE SCALE GENOMIC DNA]</scope>
    <source>
        <strain evidence="12 13">Wien I</strain>
    </source>
</reference>
<dbReference type="VEuPathDB" id="ToxoDB:CSUI_003756"/>
<dbReference type="EC" id="3.6.4.13" evidence="1"/>
<feature type="compositionally biased region" description="Polar residues" evidence="8">
    <location>
        <begin position="252"/>
        <end position="278"/>
    </location>
</feature>
<proteinExistence type="inferred from homology"/>
<keyword evidence="5 7" id="KW-0067">ATP-binding</keyword>
<evidence type="ECO:0000313" key="13">
    <source>
        <dbReference type="Proteomes" id="UP000221165"/>
    </source>
</evidence>
<dbReference type="InterPro" id="IPR014001">
    <property type="entry name" value="Helicase_ATP-bd"/>
</dbReference>
<feature type="region of interest" description="Disordered" evidence="8">
    <location>
        <begin position="161"/>
        <end position="278"/>
    </location>
</feature>
<dbReference type="GO" id="GO:0003724">
    <property type="term" value="F:RNA helicase activity"/>
    <property type="evidence" value="ECO:0007669"/>
    <property type="project" value="UniProtKB-EC"/>
</dbReference>
<evidence type="ECO:0000256" key="3">
    <source>
        <dbReference type="ARBA" id="ARBA00022801"/>
    </source>
</evidence>
<dbReference type="PROSITE" id="PS51192">
    <property type="entry name" value="HELICASE_ATP_BIND_1"/>
    <property type="match status" value="1"/>
</dbReference>
<dbReference type="Pfam" id="PF00270">
    <property type="entry name" value="DEAD"/>
    <property type="match status" value="1"/>
</dbReference>
<organism evidence="12 13">
    <name type="scientific">Cystoisospora suis</name>
    <dbReference type="NCBI Taxonomy" id="483139"/>
    <lineage>
        <taxon>Eukaryota</taxon>
        <taxon>Sar</taxon>
        <taxon>Alveolata</taxon>
        <taxon>Apicomplexa</taxon>
        <taxon>Conoidasida</taxon>
        <taxon>Coccidia</taxon>
        <taxon>Eucoccidiorida</taxon>
        <taxon>Eimeriorina</taxon>
        <taxon>Sarcocystidae</taxon>
        <taxon>Cystoisospora</taxon>
    </lineage>
</organism>
<evidence type="ECO:0000256" key="4">
    <source>
        <dbReference type="ARBA" id="ARBA00022806"/>
    </source>
</evidence>
<feature type="region of interest" description="Disordered" evidence="8">
    <location>
        <begin position="100"/>
        <end position="127"/>
    </location>
</feature>
<dbReference type="FunFam" id="3.40.50.300:FF:000008">
    <property type="entry name" value="ATP-dependent RNA helicase RhlB"/>
    <property type="match status" value="1"/>
</dbReference>
<feature type="domain" description="Helicase C-terminal" evidence="10">
    <location>
        <begin position="589"/>
        <end position="742"/>
    </location>
</feature>
<accession>A0A2C6L319</accession>
<evidence type="ECO:0000259" key="11">
    <source>
        <dbReference type="PROSITE" id="PS51195"/>
    </source>
</evidence>
<keyword evidence="2 7" id="KW-0547">Nucleotide-binding</keyword>
<dbReference type="GeneID" id="94427162"/>
<dbReference type="GO" id="GO:0005524">
    <property type="term" value="F:ATP binding"/>
    <property type="evidence" value="ECO:0007669"/>
    <property type="project" value="UniProtKB-KW"/>
</dbReference>
<dbReference type="Proteomes" id="UP000221165">
    <property type="component" value="Unassembled WGS sequence"/>
</dbReference>
<dbReference type="InterPro" id="IPR027417">
    <property type="entry name" value="P-loop_NTPase"/>
</dbReference>
<dbReference type="InterPro" id="IPR014014">
    <property type="entry name" value="RNA_helicase_DEAD_Q_motif"/>
</dbReference>
<dbReference type="AlphaFoldDB" id="A0A2C6L319"/>
<dbReference type="SMART" id="SM00490">
    <property type="entry name" value="HELICc"/>
    <property type="match status" value="1"/>
</dbReference>
<dbReference type="PROSITE" id="PS00039">
    <property type="entry name" value="DEAD_ATP_HELICASE"/>
    <property type="match status" value="1"/>
</dbReference>
<dbReference type="Pfam" id="PF00271">
    <property type="entry name" value="Helicase_C"/>
    <property type="match status" value="1"/>
</dbReference>
<dbReference type="InterPro" id="IPR000629">
    <property type="entry name" value="RNA-helicase_DEAD-box_CS"/>
</dbReference>
<dbReference type="SUPFAM" id="SSF52540">
    <property type="entry name" value="P-loop containing nucleoside triphosphate hydrolases"/>
    <property type="match status" value="1"/>
</dbReference>
<dbReference type="PROSITE" id="PS51195">
    <property type="entry name" value="Q_MOTIF"/>
    <property type="match status" value="1"/>
</dbReference>
<evidence type="ECO:0000256" key="5">
    <source>
        <dbReference type="ARBA" id="ARBA00022840"/>
    </source>
</evidence>
<evidence type="ECO:0000259" key="9">
    <source>
        <dbReference type="PROSITE" id="PS51192"/>
    </source>
</evidence>
<dbReference type="InterPro" id="IPR011545">
    <property type="entry name" value="DEAD/DEAH_box_helicase_dom"/>
</dbReference>
<comment type="caution">
    <text evidence="12">The sequence shown here is derived from an EMBL/GenBank/DDBJ whole genome shotgun (WGS) entry which is preliminary data.</text>
</comment>
<evidence type="ECO:0000256" key="1">
    <source>
        <dbReference type="ARBA" id="ARBA00012552"/>
    </source>
</evidence>